<keyword evidence="6 14" id="KW-0732">Signal</keyword>
<sequence>MKRLCLLLALVSPVSALGADHHMALDELVVQGSALEETLPSELSDYGAELEVIDGQELERTGVSDVGQALQGNVPGIYLSPKTGRGDYADIAIQGSRSQDVLWLVDGVRINNRLFGSTSPLDSISTHMVERIEILKGGQGLFYGTQAVAGVVNIVLRKPEKDSGGTLTGAIGSLGDRRLAGHVSNHNDYGRWLVFGEHDHSDGYQPYRDTALQDSARRQKRGFTRSSYGGRYQLDAGTGQSLNVLVLRNDVEADFSRASNNFKAVNDRDEHIVSLKWDHQVNEQNGYFIKAYWHDWWTDYTRLNMDADRNITLISDRAEWGFDDYGINLTGRHTTDDGSQLLGGVDYQRYQGEDYSLRIDGKTEAVTAGFVQYRPHLSFSPDTHLALGARYNHSNFADDHSIWNISLKQPLSRDLNLKASVGTNFRLPSAFEMFVIDEDFPAGNENLEPEESINSNVSLTGHIGRPVEWHLGGFYREIDNLITVQDGQYANSNRTVRVHGAEAMLNLGGDRGWQLDLNATWADAREGGSDEQIADIPEWHANATLSWQGNDQGWQLNARHTGEVATTTADIGRQSYGDHTLLSASAWRQFGADGAHRITLRLENLRDRQYANGVAQATPSKGDPYRLETLGPPRNVQLEYSRSF</sequence>
<evidence type="ECO:0000256" key="7">
    <source>
        <dbReference type="ARBA" id="ARBA00023077"/>
    </source>
</evidence>
<comment type="similarity">
    <text evidence="2">Belongs to the TonB-dependent receptor family. Hemoglobin/haptoglobin binding protein subfamily.</text>
</comment>
<name>A0A9X4YDE5_9GAMM</name>
<keyword evidence="10 11" id="KW-0998">Cell outer membrane</keyword>
<dbReference type="AlphaFoldDB" id="A0A9X4YDE5"/>
<evidence type="ECO:0000259" key="16">
    <source>
        <dbReference type="Pfam" id="PF07715"/>
    </source>
</evidence>
<dbReference type="InterPro" id="IPR012910">
    <property type="entry name" value="Plug_dom"/>
</dbReference>
<feature type="domain" description="TonB-dependent receptor plug" evidence="16">
    <location>
        <begin position="45"/>
        <end position="151"/>
    </location>
</feature>
<dbReference type="RefSeq" id="WP_160898955.1">
    <property type="nucleotide sequence ID" value="NZ_WMEX01000005.1"/>
</dbReference>
<proteinExistence type="inferred from homology"/>
<dbReference type="OrthoDB" id="9760494at2"/>
<evidence type="ECO:0000313" key="18">
    <source>
        <dbReference type="Proteomes" id="UP000460751"/>
    </source>
</evidence>
<evidence type="ECO:0000256" key="11">
    <source>
        <dbReference type="PROSITE-ProRule" id="PRU01360"/>
    </source>
</evidence>
<feature type="chain" id="PRO_5040737522" evidence="14">
    <location>
        <begin position="19"/>
        <end position="644"/>
    </location>
</feature>
<evidence type="ECO:0000256" key="1">
    <source>
        <dbReference type="ARBA" id="ARBA00004571"/>
    </source>
</evidence>
<keyword evidence="4 11" id="KW-1134">Transmembrane beta strand</keyword>
<dbReference type="InterPro" id="IPR037066">
    <property type="entry name" value="Plug_dom_sf"/>
</dbReference>
<feature type="signal peptide" evidence="14">
    <location>
        <begin position="1"/>
        <end position="18"/>
    </location>
</feature>
<comment type="caution">
    <text evidence="17">The sequence shown here is derived from an EMBL/GenBank/DDBJ whole genome shotgun (WGS) entry which is preliminary data.</text>
</comment>
<dbReference type="GO" id="GO:0044718">
    <property type="term" value="P:siderophore transmembrane transport"/>
    <property type="evidence" value="ECO:0007669"/>
    <property type="project" value="TreeGrafter"/>
</dbReference>
<evidence type="ECO:0000256" key="3">
    <source>
        <dbReference type="ARBA" id="ARBA00022448"/>
    </source>
</evidence>
<dbReference type="Gene3D" id="2.40.170.20">
    <property type="entry name" value="TonB-dependent receptor, beta-barrel domain"/>
    <property type="match status" value="1"/>
</dbReference>
<dbReference type="Gene3D" id="2.170.130.10">
    <property type="entry name" value="TonB-dependent receptor, plug domain"/>
    <property type="match status" value="1"/>
</dbReference>
<dbReference type="PANTHER" id="PTHR30069">
    <property type="entry name" value="TONB-DEPENDENT OUTER MEMBRANE RECEPTOR"/>
    <property type="match status" value="1"/>
</dbReference>
<evidence type="ECO:0000313" key="17">
    <source>
        <dbReference type="EMBL" id="MYL27120.1"/>
    </source>
</evidence>
<dbReference type="PROSITE" id="PS52016">
    <property type="entry name" value="TONB_DEPENDENT_REC_3"/>
    <property type="match status" value="1"/>
</dbReference>
<dbReference type="PANTHER" id="PTHR30069:SF29">
    <property type="entry name" value="HEMOGLOBIN AND HEMOGLOBIN-HAPTOGLOBIN-BINDING PROTEIN 1-RELATED"/>
    <property type="match status" value="1"/>
</dbReference>
<evidence type="ECO:0000256" key="10">
    <source>
        <dbReference type="ARBA" id="ARBA00023237"/>
    </source>
</evidence>
<evidence type="ECO:0000256" key="2">
    <source>
        <dbReference type="ARBA" id="ARBA00008143"/>
    </source>
</evidence>
<keyword evidence="5 11" id="KW-0812">Transmembrane</keyword>
<dbReference type="InterPro" id="IPR036942">
    <property type="entry name" value="Beta-barrel_TonB_sf"/>
</dbReference>
<evidence type="ECO:0000256" key="5">
    <source>
        <dbReference type="ARBA" id="ARBA00022692"/>
    </source>
</evidence>
<dbReference type="GO" id="GO:0009279">
    <property type="term" value="C:cell outer membrane"/>
    <property type="evidence" value="ECO:0007669"/>
    <property type="project" value="UniProtKB-SubCell"/>
</dbReference>
<dbReference type="Proteomes" id="UP000460751">
    <property type="component" value="Unassembled WGS sequence"/>
</dbReference>
<gene>
    <name evidence="17" type="ORF">GLW01_09975</name>
</gene>
<keyword evidence="9 17" id="KW-0675">Receptor</keyword>
<keyword evidence="18" id="KW-1185">Reference proteome</keyword>
<evidence type="ECO:0000256" key="14">
    <source>
        <dbReference type="SAM" id="SignalP"/>
    </source>
</evidence>
<organism evidence="17 18">
    <name type="scientific">Vreelandella halophila</name>
    <dbReference type="NCBI Taxonomy" id="86177"/>
    <lineage>
        <taxon>Bacteria</taxon>
        <taxon>Pseudomonadati</taxon>
        <taxon>Pseudomonadota</taxon>
        <taxon>Gammaproteobacteria</taxon>
        <taxon>Oceanospirillales</taxon>
        <taxon>Halomonadaceae</taxon>
        <taxon>Vreelandella</taxon>
    </lineage>
</organism>
<evidence type="ECO:0000259" key="15">
    <source>
        <dbReference type="Pfam" id="PF00593"/>
    </source>
</evidence>
<accession>A0A9X4YDE5</accession>
<evidence type="ECO:0000256" key="9">
    <source>
        <dbReference type="ARBA" id="ARBA00023170"/>
    </source>
</evidence>
<protein>
    <submittedName>
        <fullName evidence="17">TonB-dependent receptor</fullName>
    </submittedName>
</protein>
<dbReference type="Pfam" id="PF07715">
    <property type="entry name" value="Plug"/>
    <property type="match status" value="1"/>
</dbReference>
<keyword evidence="3 11" id="KW-0813">Transport</keyword>
<dbReference type="CDD" id="cd01347">
    <property type="entry name" value="ligand_gated_channel"/>
    <property type="match status" value="1"/>
</dbReference>
<dbReference type="GO" id="GO:0015344">
    <property type="term" value="F:siderophore uptake transmembrane transporter activity"/>
    <property type="evidence" value="ECO:0007669"/>
    <property type="project" value="TreeGrafter"/>
</dbReference>
<dbReference type="SUPFAM" id="SSF56935">
    <property type="entry name" value="Porins"/>
    <property type="match status" value="1"/>
</dbReference>
<keyword evidence="7 12" id="KW-0798">TonB box</keyword>
<dbReference type="Pfam" id="PF00593">
    <property type="entry name" value="TonB_dep_Rec_b-barrel"/>
    <property type="match status" value="1"/>
</dbReference>
<evidence type="ECO:0000256" key="12">
    <source>
        <dbReference type="RuleBase" id="RU003357"/>
    </source>
</evidence>
<evidence type="ECO:0000256" key="4">
    <source>
        <dbReference type="ARBA" id="ARBA00022452"/>
    </source>
</evidence>
<evidence type="ECO:0000256" key="6">
    <source>
        <dbReference type="ARBA" id="ARBA00022729"/>
    </source>
</evidence>
<reference evidence="17 18" key="1">
    <citation type="submission" date="2019-11" db="EMBL/GenBank/DDBJ databases">
        <title>Genome sequences of 17 halophilic strains isolated from different environments.</title>
        <authorList>
            <person name="Furrow R.E."/>
        </authorList>
    </citation>
    <scope>NUCLEOTIDE SEQUENCE [LARGE SCALE GENOMIC DNA]</scope>
    <source>
        <strain evidence="17 18">22507_15_FS</strain>
    </source>
</reference>
<feature type="domain" description="TonB-dependent receptor-like beta-barrel" evidence="15">
    <location>
        <begin position="221"/>
        <end position="605"/>
    </location>
</feature>
<evidence type="ECO:0000256" key="13">
    <source>
        <dbReference type="SAM" id="MobiDB-lite"/>
    </source>
</evidence>
<dbReference type="InterPro" id="IPR000531">
    <property type="entry name" value="Beta-barrel_TonB"/>
</dbReference>
<dbReference type="InterPro" id="IPR039426">
    <property type="entry name" value="TonB-dep_rcpt-like"/>
</dbReference>
<comment type="subcellular location">
    <subcellularLocation>
        <location evidence="1 11">Cell outer membrane</location>
        <topology evidence="1 11">Multi-pass membrane protein</topology>
    </subcellularLocation>
</comment>
<feature type="region of interest" description="Disordered" evidence="13">
    <location>
        <begin position="613"/>
        <end position="632"/>
    </location>
</feature>
<keyword evidence="8 11" id="KW-0472">Membrane</keyword>
<dbReference type="EMBL" id="WMEX01000005">
    <property type="protein sequence ID" value="MYL27120.1"/>
    <property type="molecule type" value="Genomic_DNA"/>
</dbReference>
<evidence type="ECO:0000256" key="8">
    <source>
        <dbReference type="ARBA" id="ARBA00023136"/>
    </source>
</evidence>